<dbReference type="Pfam" id="PF12624">
    <property type="entry name" value="VPS13_N"/>
    <property type="match status" value="1"/>
</dbReference>
<accession>A0A498LH81</accession>
<keyword evidence="1" id="KW-0813">Transport</keyword>
<evidence type="ECO:0000256" key="3">
    <source>
        <dbReference type="SAM" id="SignalP"/>
    </source>
</evidence>
<feature type="compositionally biased region" description="Low complexity" evidence="2">
    <location>
        <begin position="276"/>
        <end position="302"/>
    </location>
</feature>
<evidence type="ECO:0000259" key="4">
    <source>
        <dbReference type="Pfam" id="PF12624"/>
    </source>
</evidence>
<dbReference type="PANTHER" id="PTHR12517">
    <property type="entry name" value="VACUOLAR PROTEIN SORTING-ASSOCIATED PROTEIN 13B"/>
    <property type="match status" value="1"/>
</dbReference>
<feature type="chain" id="PRO_5019854876" evidence="3">
    <location>
        <begin position="17"/>
        <end position="498"/>
    </location>
</feature>
<dbReference type="InterPro" id="IPR026854">
    <property type="entry name" value="VPS13_N"/>
</dbReference>
<sequence>MTSALNCAVLLVSVQGVAVNVDPVLSSWLLFHPQRSSASRQTQQVSMVMKKRREDEASVGSTPLTKQPSNQASDYTSSPVKTKTVTVKVFPSSEECHVELQSCCVFMPSDSLPSPSTLVCGDIPGTVRSWYHSQACMPGTLVLCLPQISVLSAGHRRMEPLQDVPFTVPRPVLEEGDAFPWTVSVSQLSVYSLLGQQRSLSVLDPVGCTSTLALTAPKLQPESKDAFIMCLHVDLQPVHLKCSNPQVQLVFGLWCRWSQIFSVFDRMQSRGAQRASAGFPDSSAPPAGPSSPVHSSVGTVPPDTSTYSPSADLGSPTEGDSVHTEDPAACETMTLEQKTCSISGASGKLSVWMQWMLPKLTLKLFSCDPRNNELCVMAEMEDMSASVDVQDVYTKVKCKVGSFHIDHYRSSAEESPPRAGPCGGVVLSCTEKLNRRTVLLRPLSKQEPYSHFSFFPPVRAAASVSTQTLLPQISDAGCRRHRASSAFISARISRSKLL</sequence>
<keyword evidence="6" id="KW-1185">Reference proteome</keyword>
<dbReference type="EMBL" id="QBIY01013421">
    <property type="protein sequence ID" value="RXN05067.1"/>
    <property type="molecule type" value="Genomic_DNA"/>
</dbReference>
<dbReference type="InterPro" id="IPR039782">
    <property type="entry name" value="VPS13B"/>
</dbReference>
<dbReference type="AlphaFoldDB" id="A0A498LH81"/>
<dbReference type="Proteomes" id="UP000290572">
    <property type="component" value="Unassembled WGS sequence"/>
</dbReference>
<reference evidence="5 6" key="1">
    <citation type="submission" date="2018-03" db="EMBL/GenBank/DDBJ databases">
        <title>Draft genome sequence of Rohu Carp (Labeo rohita).</title>
        <authorList>
            <person name="Das P."/>
            <person name="Kushwaha B."/>
            <person name="Joshi C.G."/>
            <person name="Kumar D."/>
            <person name="Nagpure N.S."/>
            <person name="Sahoo L."/>
            <person name="Das S.P."/>
            <person name="Bit A."/>
            <person name="Patnaik S."/>
            <person name="Meher P.K."/>
            <person name="Jayasankar P."/>
            <person name="Koringa P.G."/>
            <person name="Patel N.V."/>
            <person name="Hinsu A.T."/>
            <person name="Kumar R."/>
            <person name="Pandey M."/>
            <person name="Agarwal S."/>
            <person name="Srivastava S."/>
            <person name="Singh M."/>
            <person name="Iquebal M.A."/>
            <person name="Jaiswal S."/>
            <person name="Angadi U.B."/>
            <person name="Kumar N."/>
            <person name="Raza M."/>
            <person name="Shah T.M."/>
            <person name="Rai A."/>
            <person name="Jena J.K."/>
        </authorList>
    </citation>
    <scope>NUCLEOTIDE SEQUENCE [LARGE SCALE GENOMIC DNA]</scope>
    <source>
        <strain evidence="5">DASCIFA01</strain>
        <tissue evidence="5">Testis</tissue>
    </source>
</reference>
<dbReference type="PANTHER" id="PTHR12517:SF0">
    <property type="entry name" value="INTERMEMBRANE LIPID TRANSFER PROTEIN VPS13B"/>
    <property type="match status" value="1"/>
</dbReference>
<feature type="region of interest" description="Disordered" evidence="2">
    <location>
        <begin position="41"/>
        <end position="78"/>
    </location>
</feature>
<dbReference type="STRING" id="84645.A0A498LH81"/>
<feature type="compositionally biased region" description="Polar residues" evidence="2">
    <location>
        <begin position="59"/>
        <end position="75"/>
    </location>
</feature>
<evidence type="ECO:0000313" key="5">
    <source>
        <dbReference type="EMBL" id="RXN05067.1"/>
    </source>
</evidence>
<feature type="domain" description="Chorein N-terminal" evidence="4">
    <location>
        <begin position="35"/>
        <end position="447"/>
    </location>
</feature>
<organism evidence="5 6">
    <name type="scientific">Labeo rohita</name>
    <name type="common">Indian major carp</name>
    <name type="synonym">Cyprinus rohita</name>
    <dbReference type="NCBI Taxonomy" id="84645"/>
    <lineage>
        <taxon>Eukaryota</taxon>
        <taxon>Metazoa</taxon>
        <taxon>Chordata</taxon>
        <taxon>Craniata</taxon>
        <taxon>Vertebrata</taxon>
        <taxon>Euteleostomi</taxon>
        <taxon>Actinopterygii</taxon>
        <taxon>Neopterygii</taxon>
        <taxon>Teleostei</taxon>
        <taxon>Ostariophysi</taxon>
        <taxon>Cypriniformes</taxon>
        <taxon>Cyprinidae</taxon>
        <taxon>Labeoninae</taxon>
        <taxon>Labeonini</taxon>
        <taxon>Labeo</taxon>
    </lineage>
</organism>
<name>A0A498LH81_LABRO</name>
<feature type="region of interest" description="Disordered" evidence="2">
    <location>
        <begin position="274"/>
        <end position="325"/>
    </location>
</feature>
<comment type="caution">
    <text evidence="5">The sequence shown here is derived from an EMBL/GenBank/DDBJ whole genome shotgun (WGS) entry which is preliminary data.</text>
</comment>
<keyword evidence="3" id="KW-0732">Signal</keyword>
<evidence type="ECO:0000313" key="6">
    <source>
        <dbReference type="Proteomes" id="UP000290572"/>
    </source>
</evidence>
<evidence type="ECO:0000256" key="2">
    <source>
        <dbReference type="SAM" id="MobiDB-lite"/>
    </source>
</evidence>
<protein>
    <submittedName>
        <fullName evidence="5">Vacuolar sorting-associated 13B isoform X1</fullName>
    </submittedName>
</protein>
<feature type="signal peptide" evidence="3">
    <location>
        <begin position="1"/>
        <end position="16"/>
    </location>
</feature>
<proteinExistence type="predicted"/>
<evidence type="ECO:0000256" key="1">
    <source>
        <dbReference type="ARBA" id="ARBA00022448"/>
    </source>
</evidence>
<gene>
    <name evidence="5" type="ORF">ROHU_012804</name>
</gene>